<dbReference type="AlphaFoldDB" id="A0A7Z7LHJ8"/>
<reference evidence="2 3" key="1">
    <citation type="submission" date="2017-01" db="EMBL/GenBank/DDBJ databases">
        <authorList>
            <person name="Erauso G."/>
        </authorList>
    </citation>
    <scope>NUCLEOTIDE SEQUENCE [LARGE SCALE GENOMIC DNA]</scope>
    <source>
        <strain evidence="2">MESINF1</strain>
    </source>
</reference>
<dbReference type="CDD" id="cd23763">
    <property type="entry name" value="ASKHA_ATPase_ROK"/>
    <property type="match status" value="1"/>
</dbReference>
<dbReference type="SUPFAM" id="SSF46785">
    <property type="entry name" value="Winged helix' DNA-binding domain"/>
    <property type="match status" value="1"/>
</dbReference>
<evidence type="ECO:0000313" key="3">
    <source>
        <dbReference type="Proteomes" id="UP000250796"/>
    </source>
</evidence>
<dbReference type="Gene3D" id="1.10.10.10">
    <property type="entry name" value="Winged helix-like DNA-binding domain superfamily/Winged helix DNA-binding domain"/>
    <property type="match status" value="1"/>
</dbReference>
<dbReference type="Pfam" id="PF00480">
    <property type="entry name" value="ROK"/>
    <property type="match status" value="1"/>
</dbReference>
<dbReference type="Proteomes" id="UP000250796">
    <property type="component" value="Chromosome MESINF"/>
</dbReference>
<evidence type="ECO:0000313" key="2">
    <source>
        <dbReference type="EMBL" id="SSC14084.1"/>
    </source>
</evidence>
<protein>
    <submittedName>
        <fullName evidence="2">ROK family protein</fullName>
    </submittedName>
</protein>
<sequence length="378" mass="41418">MSRCLRETEEKVMRIVRCEGLISRADISRKSGLSKPVVSVVVNNFISQGSIVEAKEGESSRKGGKKPILLSFVPDYKYIVGVDVGGNKLISILSDLDGKIVEKAKFSTKSICDEKAFFELVEKSVLAVMKVPVSKVMGIGIGVPGTVSPESGMIFYMPAFGLRKVNLKRHVEERFKVPTFISNDVTLNALGEMWAGAAKGCRNVFLMALGTGTGAGLIINNELYEGTSGMAGEIGYMITDWSREKNLSFVFGSLESWFSGYAFEKLLSEFENEPTVAQMFDHSDVNPRFKEIVTVACEHLSVVVANVITLLDPDVVVITGGIGYNQYDRILSLIMPVLKRTVPGEILERVTFKRGELGEMGVSLGAVCNVQRKVFMKV</sequence>
<dbReference type="KEGG" id="minf:MESINF_2644"/>
<dbReference type="SUPFAM" id="SSF53067">
    <property type="entry name" value="Actin-like ATPase domain"/>
    <property type="match status" value="1"/>
</dbReference>
<keyword evidence="3" id="KW-1185">Reference proteome</keyword>
<name>A0A7Z7LHJ8_9BACT</name>
<dbReference type="PANTHER" id="PTHR18964:SF149">
    <property type="entry name" value="BIFUNCTIONAL UDP-N-ACETYLGLUCOSAMINE 2-EPIMERASE_N-ACETYLMANNOSAMINE KINASE"/>
    <property type="match status" value="1"/>
</dbReference>
<organism evidence="2 3">
    <name type="scientific">Mesotoga infera</name>
    <dbReference type="NCBI Taxonomy" id="1236046"/>
    <lineage>
        <taxon>Bacteria</taxon>
        <taxon>Thermotogati</taxon>
        <taxon>Thermotogota</taxon>
        <taxon>Thermotogae</taxon>
        <taxon>Kosmotogales</taxon>
        <taxon>Kosmotogaceae</taxon>
        <taxon>Mesotoga</taxon>
    </lineage>
</organism>
<evidence type="ECO:0000256" key="1">
    <source>
        <dbReference type="ARBA" id="ARBA00006479"/>
    </source>
</evidence>
<dbReference type="InterPro" id="IPR036388">
    <property type="entry name" value="WH-like_DNA-bd_sf"/>
</dbReference>
<accession>A0A7Z7LHJ8</accession>
<dbReference type="Gene3D" id="3.30.420.40">
    <property type="match status" value="2"/>
</dbReference>
<dbReference type="InterPro" id="IPR036390">
    <property type="entry name" value="WH_DNA-bd_sf"/>
</dbReference>
<dbReference type="InterPro" id="IPR000600">
    <property type="entry name" value="ROK"/>
</dbReference>
<dbReference type="EMBL" id="LS974202">
    <property type="protein sequence ID" value="SSC14084.1"/>
    <property type="molecule type" value="Genomic_DNA"/>
</dbReference>
<gene>
    <name evidence="2" type="ORF">MESINF_2644</name>
</gene>
<dbReference type="PANTHER" id="PTHR18964">
    <property type="entry name" value="ROK (REPRESSOR, ORF, KINASE) FAMILY"/>
    <property type="match status" value="1"/>
</dbReference>
<dbReference type="InterPro" id="IPR043129">
    <property type="entry name" value="ATPase_NBD"/>
</dbReference>
<proteinExistence type="inferred from homology"/>
<comment type="similarity">
    <text evidence="1">Belongs to the ROK (NagC/XylR) family.</text>
</comment>